<evidence type="ECO:0000256" key="1">
    <source>
        <dbReference type="ARBA" id="ARBA00023121"/>
    </source>
</evidence>
<dbReference type="InterPro" id="IPR043168">
    <property type="entry name" value="DegV_C"/>
</dbReference>
<dbReference type="NCBIfam" id="TIGR00762">
    <property type="entry name" value="DegV"/>
    <property type="match status" value="1"/>
</dbReference>
<accession>A0A1G5RY66</accession>
<name>A0A1G5RY66_PSEXY</name>
<dbReference type="SUPFAM" id="SSF82549">
    <property type="entry name" value="DAK1/DegV-like"/>
    <property type="match status" value="1"/>
</dbReference>
<dbReference type="RefSeq" id="WP_090162056.1">
    <property type="nucleotide sequence ID" value="NZ_FMWK01000005.1"/>
</dbReference>
<reference evidence="2 3" key="1">
    <citation type="submission" date="2016-10" db="EMBL/GenBank/DDBJ databases">
        <authorList>
            <person name="de Groot N.N."/>
        </authorList>
    </citation>
    <scope>NUCLEOTIDE SEQUENCE [LARGE SCALE GENOMIC DNA]</scope>
    <source>
        <strain evidence="2 3">DSM 10317</strain>
    </source>
</reference>
<keyword evidence="1" id="KW-0446">Lipid-binding</keyword>
<protein>
    <submittedName>
        <fullName evidence="2">EDD domain protein, DegV family</fullName>
    </submittedName>
</protein>
<dbReference type="PANTHER" id="PTHR33434">
    <property type="entry name" value="DEGV DOMAIN-CONTAINING PROTEIN DR_1986-RELATED"/>
    <property type="match status" value="1"/>
</dbReference>
<dbReference type="InterPro" id="IPR003797">
    <property type="entry name" value="DegV"/>
</dbReference>
<dbReference type="InterPro" id="IPR050270">
    <property type="entry name" value="DegV_domain_contain"/>
</dbReference>
<dbReference type="Proteomes" id="UP000199428">
    <property type="component" value="Unassembled WGS sequence"/>
</dbReference>
<sequence length="290" mass="32045">MSKVAILTDSNSGITQEESKKLGIFVEPMPFYIDGQLYYEDIDLTQDEFYEKLTQGGEITTSMPITGNLMDDWDKILEEYDELVYIPMSSGLSSSCATAKMLADDYDGRVVVVDNQRISVTQKLSALEAKKLADMGKSAQEICDALMEIKSASTIYITVDTLEYLKKGGRLTPAVAAIGSLLKIKPVLSIYGEKLDKYSMARTMKAAKQTMIEALKKDMKNVLHTDNFDDVVISVAHTQNQAAAEKFAEELLQEFPVKNIWIDPLSLSVSCHIGPGALACTVTKKLIDIE</sequence>
<evidence type="ECO:0000313" key="2">
    <source>
        <dbReference type="EMBL" id="SCZ78269.1"/>
    </source>
</evidence>
<dbReference type="Pfam" id="PF02645">
    <property type="entry name" value="DegV"/>
    <property type="match status" value="1"/>
</dbReference>
<dbReference type="Gene3D" id="3.30.1180.10">
    <property type="match status" value="1"/>
</dbReference>
<evidence type="ECO:0000313" key="3">
    <source>
        <dbReference type="Proteomes" id="UP000199428"/>
    </source>
</evidence>
<dbReference type="PANTHER" id="PTHR33434:SF2">
    <property type="entry name" value="FATTY ACID-BINDING PROTEIN TM_1468"/>
    <property type="match status" value="1"/>
</dbReference>
<gene>
    <name evidence="2" type="ORF">SAMN02910350_01176</name>
</gene>
<dbReference type="AlphaFoldDB" id="A0A1G5RY66"/>
<dbReference type="PROSITE" id="PS51482">
    <property type="entry name" value="DEGV"/>
    <property type="match status" value="1"/>
</dbReference>
<organism evidence="2 3">
    <name type="scientific">Pseudobutyrivibrio xylanivorans</name>
    <dbReference type="NCBI Taxonomy" id="185007"/>
    <lineage>
        <taxon>Bacteria</taxon>
        <taxon>Bacillati</taxon>
        <taxon>Bacillota</taxon>
        <taxon>Clostridia</taxon>
        <taxon>Lachnospirales</taxon>
        <taxon>Lachnospiraceae</taxon>
        <taxon>Pseudobutyrivibrio</taxon>
    </lineage>
</organism>
<dbReference type="EMBL" id="FMWK01000005">
    <property type="protein sequence ID" value="SCZ78269.1"/>
    <property type="molecule type" value="Genomic_DNA"/>
</dbReference>
<proteinExistence type="predicted"/>
<dbReference type="Gene3D" id="3.40.50.10170">
    <property type="match status" value="1"/>
</dbReference>
<dbReference type="GO" id="GO:0008289">
    <property type="term" value="F:lipid binding"/>
    <property type="evidence" value="ECO:0007669"/>
    <property type="project" value="UniProtKB-KW"/>
</dbReference>